<dbReference type="InterPro" id="IPR057842">
    <property type="entry name" value="WH_MER3"/>
</dbReference>
<evidence type="ECO:0000256" key="4">
    <source>
        <dbReference type="ARBA" id="ARBA00022741"/>
    </source>
</evidence>
<evidence type="ECO:0000256" key="3">
    <source>
        <dbReference type="ARBA" id="ARBA00022737"/>
    </source>
</evidence>
<evidence type="ECO:0000256" key="8">
    <source>
        <dbReference type="ARBA" id="ARBA00054527"/>
    </source>
</evidence>
<dbReference type="SUPFAM" id="SSF81296">
    <property type="entry name" value="E set domains"/>
    <property type="match status" value="1"/>
</dbReference>
<dbReference type="GO" id="GO:0016787">
    <property type="term" value="F:hydrolase activity"/>
    <property type="evidence" value="ECO:0007669"/>
    <property type="project" value="UniProtKB-KW"/>
</dbReference>
<keyword evidence="6" id="KW-0347">Helicase</keyword>
<dbReference type="GO" id="GO:0004386">
    <property type="term" value="F:helicase activity"/>
    <property type="evidence" value="ECO:0007669"/>
    <property type="project" value="UniProtKB-KW"/>
</dbReference>
<dbReference type="GO" id="GO:0005524">
    <property type="term" value="F:ATP binding"/>
    <property type="evidence" value="ECO:0007669"/>
    <property type="project" value="UniProtKB-KW"/>
</dbReference>
<dbReference type="GO" id="GO:0003676">
    <property type="term" value="F:nucleic acid binding"/>
    <property type="evidence" value="ECO:0007669"/>
    <property type="project" value="InterPro"/>
</dbReference>
<evidence type="ECO:0000256" key="1">
    <source>
        <dbReference type="ARBA" id="ARBA00004496"/>
    </source>
</evidence>
<dbReference type="FunFam" id="2.60.40.150:FF:000004">
    <property type="entry name" value="RNA helicase, activating signal cointegrator 1"/>
    <property type="match status" value="1"/>
</dbReference>
<evidence type="ECO:0000313" key="11">
    <source>
        <dbReference type="EnsemblMetazoa" id="tetur31g00050.1"/>
    </source>
</evidence>
<dbReference type="SMART" id="SM00382">
    <property type="entry name" value="AAA"/>
    <property type="match status" value="2"/>
</dbReference>
<dbReference type="SUPFAM" id="SSF52540">
    <property type="entry name" value="P-loop containing nucleoside triphosphate hydrolases"/>
    <property type="match status" value="3"/>
</dbReference>
<evidence type="ECO:0008006" key="13">
    <source>
        <dbReference type="Google" id="ProtNLM"/>
    </source>
</evidence>
<dbReference type="FunFam" id="1.10.3380.10:FF:000001">
    <property type="entry name" value="U5 small nuclear ribonucleoprotein helicase"/>
    <property type="match status" value="1"/>
</dbReference>
<dbReference type="InterPro" id="IPR050474">
    <property type="entry name" value="Hel308_SKI2-like"/>
</dbReference>
<dbReference type="PANTHER" id="PTHR47961:SF13">
    <property type="entry name" value="ACTIVATING SIGNAL COINTEGRATOR 1 COMPLEX SUBUNIT 3"/>
    <property type="match status" value="1"/>
</dbReference>
<dbReference type="InterPro" id="IPR003593">
    <property type="entry name" value="AAA+_ATPase"/>
</dbReference>
<keyword evidence="2" id="KW-0963">Cytoplasm</keyword>
<dbReference type="Pfam" id="PF02889">
    <property type="entry name" value="Sec63"/>
    <property type="match status" value="2"/>
</dbReference>
<dbReference type="SUPFAM" id="SSF46785">
    <property type="entry name" value="Winged helix' DNA-binding domain"/>
    <property type="match status" value="2"/>
</dbReference>
<evidence type="ECO:0000259" key="9">
    <source>
        <dbReference type="PROSITE" id="PS51192"/>
    </source>
</evidence>
<feature type="domain" description="Helicase C-terminal" evidence="10">
    <location>
        <begin position="350"/>
        <end position="561"/>
    </location>
</feature>
<proteinExistence type="predicted"/>
<dbReference type="PIRSF" id="PIRSF039073">
    <property type="entry name" value="BRR2"/>
    <property type="match status" value="1"/>
</dbReference>
<comment type="subcellular location">
    <subcellularLocation>
        <location evidence="1">Cytoplasm</location>
    </subcellularLocation>
</comment>
<dbReference type="FunFam" id="1.10.10.10:FF:000024">
    <property type="entry name" value="U5 small nuclear ribonucleoprotein helicase"/>
    <property type="match status" value="1"/>
</dbReference>
<dbReference type="SUPFAM" id="SSF158702">
    <property type="entry name" value="Sec63 N-terminal domain-like"/>
    <property type="match status" value="2"/>
</dbReference>
<dbReference type="FunFam" id="3.40.50.300:FF:000231">
    <property type="entry name" value="Activating signal cointegrator 1 complex subunit 3"/>
    <property type="match status" value="1"/>
</dbReference>
<name>T1L108_TETUR</name>
<dbReference type="InterPro" id="IPR036388">
    <property type="entry name" value="WH-like_DNA-bd_sf"/>
</dbReference>
<organism evidence="11 12">
    <name type="scientific">Tetranychus urticae</name>
    <name type="common">Two-spotted spider mite</name>
    <dbReference type="NCBI Taxonomy" id="32264"/>
    <lineage>
        <taxon>Eukaryota</taxon>
        <taxon>Metazoa</taxon>
        <taxon>Ecdysozoa</taxon>
        <taxon>Arthropoda</taxon>
        <taxon>Chelicerata</taxon>
        <taxon>Arachnida</taxon>
        <taxon>Acari</taxon>
        <taxon>Acariformes</taxon>
        <taxon>Trombidiformes</taxon>
        <taxon>Prostigmata</taxon>
        <taxon>Eleutherengona</taxon>
        <taxon>Raphignathae</taxon>
        <taxon>Tetranychoidea</taxon>
        <taxon>Tetranychidae</taxon>
        <taxon>Tetranychus</taxon>
    </lineage>
</organism>
<dbReference type="FunFam" id="3.40.50.300:FF:000198">
    <property type="entry name" value="Activating signal cointegrator 1 complex subunit"/>
    <property type="match status" value="1"/>
</dbReference>
<evidence type="ECO:0000256" key="7">
    <source>
        <dbReference type="ARBA" id="ARBA00022840"/>
    </source>
</evidence>
<dbReference type="FunFam" id="1.10.10.10:FF:000012">
    <property type="entry name" value="U5 small nuclear ribonucleoprotein helicase"/>
    <property type="match status" value="1"/>
</dbReference>
<reference evidence="12" key="1">
    <citation type="submission" date="2011-08" db="EMBL/GenBank/DDBJ databases">
        <authorList>
            <person name="Rombauts S."/>
        </authorList>
    </citation>
    <scope>NUCLEOTIDE SEQUENCE</scope>
    <source>
        <strain evidence="12">London</strain>
    </source>
</reference>
<comment type="function">
    <text evidence="8">Catalyzes the ATP-dependent unwinding of U4/U6 RNA duplices, an essential step in the assembly of a catalytically active spliceosome. Plays a role in pre-mRNA splicing.</text>
</comment>
<keyword evidence="4" id="KW-0547">Nucleotide-binding</keyword>
<dbReference type="CDD" id="cd18795">
    <property type="entry name" value="SF2_C_Ski2"/>
    <property type="match status" value="2"/>
</dbReference>
<dbReference type="eggNOG" id="KOG0952">
    <property type="taxonomic scope" value="Eukaryota"/>
</dbReference>
<dbReference type="FunFam" id="2.60.40.150:FF:000113">
    <property type="entry name" value="activating signal cointegrator 1 complex subunit 3"/>
    <property type="match status" value="1"/>
</dbReference>
<dbReference type="Proteomes" id="UP000015104">
    <property type="component" value="Unassembled WGS sequence"/>
</dbReference>
<feature type="domain" description="Helicase ATP-binding" evidence="9">
    <location>
        <begin position="984"/>
        <end position="1159"/>
    </location>
</feature>
<dbReference type="FunFam" id="3.40.50.300:FF:000102">
    <property type="entry name" value="RNA helicase, activating signal cointegrator 1"/>
    <property type="match status" value="1"/>
</dbReference>
<dbReference type="Gene3D" id="3.40.50.300">
    <property type="entry name" value="P-loop containing nucleotide triphosphate hydrolases"/>
    <property type="match status" value="4"/>
</dbReference>
<dbReference type="HOGENOM" id="CLU_1742865_0_0_1"/>
<evidence type="ECO:0000256" key="2">
    <source>
        <dbReference type="ARBA" id="ARBA00022490"/>
    </source>
</evidence>
<sequence>MQLIISLLNDKSKPHSHLESELMDLLGFGAIDLIREIIQNHQSIIKSHKSLYQEAYPGDQGDSTAEALAKLNSLQPNQPKKPSITQSVVVQTIEEKNLKKLIRKYLDPIGQKVFAGFKKLNKVQSIVYSTACNTNNNMLICAPTGAGKTNIAMLTILNELRRHCDPETLMVNGSEEFKIIYIAPMKALASEMTDSFAKRLKACGVKVKELTGDMQLSKAEIIETHMIITTPEKWDVVTRKPKGEVELMKLVKLLVIDEVHLLQSDRGPVVEALVARTLRHVESTQSMIRIVGLSATLPNYVDVATFLRVNLREGLFFFDDRFRPVPLGQTFIGIKSTFPSAQMNDMDEICYDKVHHFVSRGQQCMVFVHARNSTYKTATTIKDSAQMAGHLELFRPEMSPSVQKLIDRPTNGVLRDLLKYGLAVHHAGLTRTDRNLVEKLFKEGVVKVLVCTSTLAWGVNLPAHAVIIKGTELYDPSQGNYVQLDVLDVMQIFGRAGRPQYDKEGFATIITTHDKLRHYLTTLTCQYPIESQFIKSITDHLNAEVVLGTVTTIDEAVEWLGYSYFYVRMTKNPLVYGITHDTIINDPGLINKRRELIIASAVELDKARMVRYDEDTGCLDPTDLGRTASHYYIKYKTIEIFNGLLDAHMMEDAILDMISNSQEFDQLKSREEEMDELTHLNHNYTWLKVGGSVDDKNGKVNVLLQAYLSRAKLEQASLSSDMMYIVQNSVRIVRGLFEYVLRRGYASLAHKFLTLSKMLEKEMWHHDSPFHQFARSLGHHDLDKIERLGITVNKIKSDELSTRDLSNLMRIESKGALLKKLAYTLPCLDIEATLQPITRTVLRVTLRITPSFNWDDSFNGKKSEPFWIWMQDADSQHIYHSEFFKVTKKQAIRKETQTLTFTIPLLDPDNLPSHYIIHSDSDRWLGCDREESIACIGLVLPEKFLPFTKLLDLNPLPVTALQNSAYESLFKFTHFNPIQTQLFHTLYHTDNNVLLGAPTGSGKTNCAEIAIFRAFNVYPGCKIVYIAPLKALVRERVNDWRVRLEEKLSKPVVELTGDVTPDVKKIMSAKIIVTTPEKWDGISRSWQTRQYVRDVCLIIIDEIHLLGEDRGPVLEVIVSRTNFINSHTGRKMRIIGLSTAVANAQDLANWLGIEKIGLYNFRPSVRPVPLEVHVSGYPGKHYCPRMALMNKPTFKAIKQHSPDKPVIVFVSSRRQTRLTALDLIAFLAMDNPKQWVHMSDEENNYLIQNNIKDSNLKLTLAFGIGLHHAGLHEKDRSLVEELFLNQKIQVLITTATLAWGVNLPAHLVVIKGTEFYDGKIHRYVDFPITDVLQMMGRAGRPQFDKEGIAVILSHLIPVIEDHINAEIVAGTLATKSDCVEYLSWTYLFRRLFKNPSYYELAGSDLQTINLFLSQLTDRAINALQSSQCLEVDEDDDRTLYATPLGRISSFYYLNHKTVRMFQDQLSNDIKIERLLHILASAAEYNELPVRHNEDLLNEDLAKKCRFPVTHGATYDCSHTKAYLLLQSHFSRLELPSTDYYTDLKSVLDQAIRIIQAMIDISSMNGYLVATLGLISILQMIIQARWFDSPPFLTLPHVDEIVLPQFKRFLSLHLPELISIVDSKGFAFLTRHLDNMLDIFIKQSMDYMINLKVTIKRADDESRAVDVDLDLPDTSIKARHYIELEADTDYLINFMVSRPPRPEAKPRKHVFAPKYAKAKDENWIFIIGDSNTRELIALKRSGFIGNKPMTISLIIRTPTQYGRFIYSLYLLSDALIGLDQQYDLGIDIVSKSGP</sequence>
<dbReference type="EnsemblMetazoa" id="tetur31g00050.1">
    <property type="protein sequence ID" value="tetur31g00050.1"/>
    <property type="gene ID" value="tetur31g00050"/>
</dbReference>
<dbReference type="InterPro" id="IPR014756">
    <property type="entry name" value="Ig_E-set"/>
</dbReference>
<feature type="domain" description="Helicase ATP-binding" evidence="9">
    <location>
        <begin position="129"/>
        <end position="315"/>
    </location>
</feature>
<dbReference type="InterPro" id="IPR011545">
    <property type="entry name" value="DEAD/DEAH_box_helicase_dom"/>
</dbReference>
<dbReference type="EMBL" id="CAEY01000888">
    <property type="status" value="NOT_ANNOTATED_CDS"/>
    <property type="molecule type" value="Genomic_DNA"/>
</dbReference>
<dbReference type="STRING" id="32264.T1L108"/>
<dbReference type="SMART" id="SM00487">
    <property type="entry name" value="DEXDc"/>
    <property type="match status" value="2"/>
</dbReference>
<keyword evidence="5" id="KW-0378">Hydrolase</keyword>
<dbReference type="PROSITE" id="PS51194">
    <property type="entry name" value="HELICASE_CTER"/>
    <property type="match status" value="2"/>
</dbReference>
<evidence type="ECO:0000256" key="6">
    <source>
        <dbReference type="ARBA" id="ARBA00022806"/>
    </source>
</evidence>
<dbReference type="Gene3D" id="1.10.10.10">
    <property type="entry name" value="Winged helix-like DNA-binding domain superfamily/Winged helix DNA-binding domain"/>
    <property type="match status" value="2"/>
</dbReference>
<dbReference type="Pfam" id="PF00271">
    <property type="entry name" value="Helicase_C"/>
    <property type="match status" value="2"/>
</dbReference>
<dbReference type="SMART" id="SM00490">
    <property type="entry name" value="HELICc"/>
    <property type="match status" value="2"/>
</dbReference>
<dbReference type="SMART" id="SM00973">
    <property type="entry name" value="Sec63"/>
    <property type="match status" value="2"/>
</dbReference>
<dbReference type="Gene3D" id="1.10.3380.10">
    <property type="entry name" value="Sec63 N-terminal domain-like domain"/>
    <property type="match status" value="2"/>
</dbReference>
<dbReference type="InterPro" id="IPR001650">
    <property type="entry name" value="Helicase_C-like"/>
</dbReference>
<dbReference type="CDD" id="cd18022">
    <property type="entry name" value="DEXHc_ASCC3_2"/>
    <property type="match status" value="1"/>
</dbReference>
<accession>T1L108</accession>
<reference evidence="11" key="2">
    <citation type="submission" date="2015-06" db="UniProtKB">
        <authorList>
            <consortium name="EnsemblMetazoa"/>
        </authorList>
    </citation>
    <scope>IDENTIFICATION</scope>
</reference>
<keyword evidence="7" id="KW-0067">ATP-binding</keyword>
<dbReference type="GO" id="GO:0005737">
    <property type="term" value="C:cytoplasm"/>
    <property type="evidence" value="ECO:0007669"/>
    <property type="project" value="UniProtKB-SubCell"/>
</dbReference>
<dbReference type="Pfam" id="PF00270">
    <property type="entry name" value="DEAD"/>
    <property type="match status" value="2"/>
</dbReference>
<dbReference type="FunFam" id="3.40.50.300:FF:000062">
    <property type="entry name" value="U5 small nuclear ribonucleoprotein helicase"/>
    <property type="match status" value="1"/>
</dbReference>
<keyword evidence="3" id="KW-0677">Repeat</keyword>
<dbReference type="FunFam" id="1.10.3380.10:FF:000002">
    <property type="entry name" value="Activating signal cointegrator 1 complex subunit 3"/>
    <property type="match status" value="1"/>
</dbReference>
<keyword evidence="12" id="KW-1185">Reference proteome</keyword>
<evidence type="ECO:0000256" key="5">
    <source>
        <dbReference type="ARBA" id="ARBA00022801"/>
    </source>
</evidence>
<dbReference type="InterPro" id="IPR004179">
    <property type="entry name" value="Sec63-dom"/>
</dbReference>
<dbReference type="PROSITE" id="PS51192">
    <property type="entry name" value="HELICASE_ATP_BIND_1"/>
    <property type="match status" value="2"/>
</dbReference>
<dbReference type="EMBL" id="CAEY01000889">
    <property type="status" value="NOT_ANNOTATED_CDS"/>
    <property type="molecule type" value="Genomic_DNA"/>
</dbReference>
<dbReference type="InterPro" id="IPR036390">
    <property type="entry name" value="WH_DNA-bd_sf"/>
</dbReference>
<feature type="domain" description="Helicase C-terminal" evidence="10">
    <location>
        <begin position="1189"/>
        <end position="1380"/>
    </location>
</feature>
<dbReference type="InterPro" id="IPR027417">
    <property type="entry name" value="P-loop_NTPase"/>
</dbReference>
<dbReference type="InterPro" id="IPR035892">
    <property type="entry name" value="C2_domain_sf"/>
</dbReference>
<evidence type="ECO:0000259" key="10">
    <source>
        <dbReference type="PROSITE" id="PS51194"/>
    </source>
</evidence>
<dbReference type="InterPro" id="IPR014001">
    <property type="entry name" value="Helicase_ATP-bd"/>
</dbReference>
<dbReference type="PANTHER" id="PTHR47961">
    <property type="entry name" value="DNA POLYMERASE THETA, PUTATIVE (AFU_ORTHOLOGUE AFUA_1G05260)-RELATED"/>
    <property type="match status" value="1"/>
</dbReference>
<protein>
    <recommendedName>
        <fullName evidence="13">Activating signal cointegrator 1 complex subunit 3</fullName>
    </recommendedName>
</protein>
<evidence type="ECO:0000313" key="12">
    <source>
        <dbReference type="Proteomes" id="UP000015104"/>
    </source>
</evidence>
<dbReference type="Pfam" id="PF23445">
    <property type="entry name" value="WHD_SNRNP200"/>
    <property type="match status" value="2"/>
</dbReference>
<dbReference type="GO" id="GO:0180022">
    <property type="term" value="C:RQC-trigger complex"/>
    <property type="evidence" value="ECO:0007669"/>
    <property type="project" value="UniProtKB-ARBA"/>
</dbReference>
<dbReference type="Gene3D" id="2.60.40.150">
    <property type="entry name" value="C2 domain"/>
    <property type="match status" value="2"/>
</dbReference>